<dbReference type="Gene3D" id="2.40.40.20">
    <property type="match status" value="1"/>
</dbReference>
<dbReference type="CDD" id="cd02754">
    <property type="entry name" value="MopB_Nitrate-R-NapA-like"/>
    <property type="match status" value="1"/>
</dbReference>
<accession>A0A1I0TXM6</accession>
<keyword evidence="4" id="KW-0408">Iron</keyword>
<evidence type="ECO:0000259" key="6">
    <source>
        <dbReference type="PROSITE" id="PS51669"/>
    </source>
</evidence>
<dbReference type="OrthoDB" id="9803192at2"/>
<dbReference type="Pfam" id="PF01568">
    <property type="entry name" value="Molydop_binding"/>
    <property type="match status" value="1"/>
</dbReference>
<dbReference type="AlphaFoldDB" id="A0A1I0TXM6"/>
<gene>
    <name evidence="7" type="ORF">SAMN05216169_105310</name>
</gene>
<reference evidence="8" key="1">
    <citation type="submission" date="2016-10" db="EMBL/GenBank/DDBJ databases">
        <authorList>
            <person name="Varghese N."/>
            <person name="Submissions S."/>
        </authorList>
    </citation>
    <scope>NUCLEOTIDE SEQUENCE [LARGE SCALE GENOMIC DNA]</scope>
    <source>
        <strain evidence="8">K1</strain>
    </source>
</reference>
<dbReference type="PANTHER" id="PTHR43105:SF10">
    <property type="entry name" value="NADH-QUINONE OXIDOREDUCTASE SUBUNIT G"/>
    <property type="match status" value="1"/>
</dbReference>
<dbReference type="RefSeq" id="WP_091704464.1">
    <property type="nucleotide sequence ID" value="NZ_FOJQ01000053.1"/>
</dbReference>
<sequence>MTKELLRYFQHKQKDHASETLFDTQCPFCSVQCAMQLVEERVVGRNCYKVIPKDNPTSNGRLCIKGLHAHQHALHTERLQFPLLKRNGRFVRVSWEEALSFIQINFKNIQKEFGNDAIGVYGGGSLTNEEAYLLGKFARVALKTKYIDYNGRYCMSAAAAAMNATFGLDRGLTNKLSEIPHARCIILAGTNIAECQPTIMPYFHQAKKNGTFFIVIDPRETATCGLADLHIKIKPGTDVAFVNGMLKVIFAEGYVDEQFVKERTEGYDELKKHIEQIQLDEMAEMTGIAPEVIQFAARQYATAPTGMIFTARGVEQQTNGYMTVRNFLNLALVTGKIGKIGCGYGAITGQGNGQGGREHGQKADQLPGYRSIENPEHRKYIASVWGVPEEELPRKGVSAYEMIQKIDEGEIKGLFVMGSNPVVSSPNARFVKRALKKLQCLVVVDLFLSETAELADLVLPTSSYLEDEGTMTNLEGRVTWRPASWKRPGEVKHDWEILCEIARVLGKGEYFRFSSAEEIFNELRIASHGGLADYYGITYERLRNERVYWPCPSPDHPGTARLFEQSFAHPDGKARLAVVDNEYQKEQTTEQYPIYVTTGRVLSHYLSGTQTRRSPALASRQIEAFMEIHPNTAKKYKIENNALVKLETKRGYAIVRSKYSYKIREDTVFVPFHWSGLQNINQITDDELDPYCKMPGFKRCAARIIPVVDLERN</sequence>
<keyword evidence="5" id="KW-0411">Iron-sulfur</keyword>
<evidence type="ECO:0000256" key="4">
    <source>
        <dbReference type="ARBA" id="ARBA00023004"/>
    </source>
</evidence>
<dbReference type="GO" id="GO:0043546">
    <property type="term" value="F:molybdopterin cofactor binding"/>
    <property type="evidence" value="ECO:0007669"/>
    <property type="project" value="InterPro"/>
</dbReference>
<dbReference type="SUPFAM" id="SSF53706">
    <property type="entry name" value="Formate dehydrogenase/DMSO reductase, domains 1-3"/>
    <property type="match status" value="1"/>
</dbReference>
<evidence type="ECO:0000256" key="3">
    <source>
        <dbReference type="ARBA" id="ARBA00022723"/>
    </source>
</evidence>
<keyword evidence="2" id="KW-0004">4Fe-4S</keyword>
<dbReference type="PROSITE" id="PS51669">
    <property type="entry name" value="4FE4S_MOW_BIS_MGD"/>
    <property type="match status" value="1"/>
</dbReference>
<dbReference type="STRING" id="150248.SAMN05216169_105310"/>
<organism evidence="7 8">
    <name type="scientific">Anoxybacillus pushchinoensis</name>
    <dbReference type="NCBI Taxonomy" id="150248"/>
    <lineage>
        <taxon>Bacteria</taxon>
        <taxon>Bacillati</taxon>
        <taxon>Bacillota</taxon>
        <taxon>Bacilli</taxon>
        <taxon>Bacillales</taxon>
        <taxon>Anoxybacillaceae</taxon>
        <taxon>Anoxybacillus</taxon>
    </lineage>
</organism>
<keyword evidence="8" id="KW-1185">Reference proteome</keyword>
<dbReference type="Gene3D" id="2.20.25.90">
    <property type="entry name" value="ADC-like domains"/>
    <property type="match status" value="1"/>
</dbReference>
<dbReference type="Gene3D" id="3.40.228.10">
    <property type="entry name" value="Dimethylsulfoxide Reductase, domain 2"/>
    <property type="match status" value="1"/>
</dbReference>
<dbReference type="InterPro" id="IPR009010">
    <property type="entry name" value="Asp_de-COase-like_dom_sf"/>
</dbReference>
<dbReference type="Proteomes" id="UP000198979">
    <property type="component" value="Unassembled WGS sequence"/>
</dbReference>
<protein>
    <submittedName>
        <fullName evidence="7">Assimilatory nitrate reductase (NADH) alpha subunit apoprotein</fullName>
    </submittedName>
</protein>
<dbReference type="GO" id="GO:0003954">
    <property type="term" value="F:NADH dehydrogenase activity"/>
    <property type="evidence" value="ECO:0007669"/>
    <property type="project" value="TreeGrafter"/>
</dbReference>
<evidence type="ECO:0000256" key="1">
    <source>
        <dbReference type="ARBA" id="ARBA00001942"/>
    </source>
</evidence>
<dbReference type="SMART" id="SM00926">
    <property type="entry name" value="Molybdop_Fe4S4"/>
    <property type="match status" value="1"/>
</dbReference>
<proteinExistence type="predicted"/>
<dbReference type="SUPFAM" id="SSF50692">
    <property type="entry name" value="ADC-like"/>
    <property type="match status" value="1"/>
</dbReference>
<dbReference type="Pfam" id="PF04879">
    <property type="entry name" value="Molybdop_Fe4S4"/>
    <property type="match status" value="1"/>
</dbReference>
<dbReference type="PANTHER" id="PTHR43105">
    <property type="entry name" value="RESPIRATORY NITRATE REDUCTASE"/>
    <property type="match status" value="1"/>
</dbReference>
<dbReference type="Gene3D" id="3.40.50.740">
    <property type="match status" value="1"/>
</dbReference>
<evidence type="ECO:0000256" key="5">
    <source>
        <dbReference type="ARBA" id="ARBA00023014"/>
    </source>
</evidence>
<dbReference type="GO" id="GO:0046872">
    <property type="term" value="F:metal ion binding"/>
    <property type="evidence" value="ECO:0007669"/>
    <property type="project" value="UniProtKB-KW"/>
</dbReference>
<evidence type="ECO:0000256" key="2">
    <source>
        <dbReference type="ARBA" id="ARBA00022485"/>
    </source>
</evidence>
<name>A0A1I0TXM6_9BACL</name>
<dbReference type="InterPro" id="IPR050123">
    <property type="entry name" value="Prok_molybdopt-oxidoreductase"/>
</dbReference>
<dbReference type="PROSITE" id="PS00490">
    <property type="entry name" value="MOLYBDOPTERIN_PROK_2"/>
    <property type="match status" value="1"/>
</dbReference>
<feature type="domain" description="4Fe-4S Mo/W bis-MGD-type" evidence="6">
    <location>
        <begin position="19"/>
        <end position="77"/>
    </location>
</feature>
<dbReference type="NCBIfam" id="NF047855">
    <property type="entry name" value="AssmNtatRedNasC"/>
    <property type="match status" value="1"/>
</dbReference>
<evidence type="ECO:0000313" key="8">
    <source>
        <dbReference type="Proteomes" id="UP000198979"/>
    </source>
</evidence>
<evidence type="ECO:0000313" key="7">
    <source>
        <dbReference type="EMBL" id="SFA56373.1"/>
    </source>
</evidence>
<keyword evidence="3" id="KW-0479">Metal-binding</keyword>
<dbReference type="EMBL" id="FOJQ01000053">
    <property type="protein sequence ID" value="SFA56373.1"/>
    <property type="molecule type" value="Genomic_DNA"/>
</dbReference>
<dbReference type="InterPro" id="IPR006655">
    <property type="entry name" value="Mopterin_OxRdtase_prok_CS"/>
</dbReference>
<dbReference type="CDD" id="cd00508">
    <property type="entry name" value="MopB_CT_Fdh-Nap-like"/>
    <property type="match status" value="1"/>
</dbReference>
<dbReference type="GO" id="GO:0051539">
    <property type="term" value="F:4 iron, 4 sulfur cluster binding"/>
    <property type="evidence" value="ECO:0007669"/>
    <property type="project" value="UniProtKB-KW"/>
</dbReference>
<dbReference type="InterPro" id="IPR006656">
    <property type="entry name" value="Mopterin_OxRdtase"/>
</dbReference>
<comment type="cofactor">
    <cofactor evidence="1">
        <name>Mo-bis(molybdopterin guanine dinucleotide)</name>
        <dbReference type="ChEBI" id="CHEBI:60539"/>
    </cofactor>
</comment>
<dbReference type="InterPro" id="IPR006657">
    <property type="entry name" value="MoPterin_dinucl-bd_dom"/>
</dbReference>
<dbReference type="Pfam" id="PF00384">
    <property type="entry name" value="Molybdopterin"/>
    <property type="match status" value="1"/>
</dbReference>
<dbReference type="GO" id="GO:0016020">
    <property type="term" value="C:membrane"/>
    <property type="evidence" value="ECO:0007669"/>
    <property type="project" value="TreeGrafter"/>
</dbReference>
<dbReference type="InterPro" id="IPR006963">
    <property type="entry name" value="Mopterin_OxRdtase_4Fe-4S_dom"/>
</dbReference>
<dbReference type="GO" id="GO:0022904">
    <property type="term" value="P:respiratory electron transport chain"/>
    <property type="evidence" value="ECO:0007669"/>
    <property type="project" value="TreeGrafter"/>
</dbReference>